<comment type="caution">
    <text evidence="6">The sequence shown here is derived from an EMBL/GenBank/DDBJ whole genome shotgun (WGS) entry which is preliminary data.</text>
</comment>
<keyword evidence="3 4" id="KW-0964">Secreted</keyword>
<name>A0AAD3T3T3_NEPGR</name>
<dbReference type="EMBL" id="BSYO01000024">
    <property type="protein sequence ID" value="GMH22149.1"/>
    <property type="molecule type" value="Genomic_DNA"/>
</dbReference>
<comment type="subunit">
    <text evidence="2 4">Homodimer.</text>
</comment>
<dbReference type="GO" id="GO:0048046">
    <property type="term" value="C:apoplast"/>
    <property type="evidence" value="ECO:0007669"/>
    <property type="project" value="UniProtKB-SubCell"/>
</dbReference>
<keyword evidence="4" id="KW-0052">Apoplast</keyword>
<organism evidence="6 7">
    <name type="scientific">Nepenthes gracilis</name>
    <name type="common">Slender pitcher plant</name>
    <dbReference type="NCBI Taxonomy" id="150966"/>
    <lineage>
        <taxon>Eukaryota</taxon>
        <taxon>Viridiplantae</taxon>
        <taxon>Streptophyta</taxon>
        <taxon>Embryophyta</taxon>
        <taxon>Tracheophyta</taxon>
        <taxon>Spermatophyta</taxon>
        <taxon>Magnoliopsida</taxon>
        <taxon>eudicotyledons</taxon>
        <taxon>Gunneridae</taxon>
        <taxon>Pentapetalae</taxon>
        <taxon>Caryophyllales</taxon>
        <taxon>Nepenthaceae</taxon>
        <taxon>Nepenthes</taxon>
    </lineage>
</organism>
<feature type="region of interest" description="Disordered" evidence="5">
    <location>
        <begin position="38"/>
        <end position="119"/>
    </location>
</feature>
<feature type="compositionally biased region" description="Low complexity" evidence="5">
    <location>
        <begin position="106"/>
        <end position="119"/>
    </location>
</feature>
<evidence type="ECO:0000256" key="1">
    <source>
        <dbReference type="ARBA" id="ARBA00010746"/>
    </source>
</evidence>
<comment type="function">
    <text evidence="4">Dirigent proteins impart stereoselectivity on the phenoxy radical-coupling reaction, yielding optically active lignans from two molecules of coniferyl alcohol in the biosynthesis of lignans, flavonolignans, and alkaloids and thus plays a central role in plant secondary metabolism.</text>
</comment>
<reference evidence="6" key="1">
    <citation type="submission" date="2023-05" db="EMBL/GenBank/DDBJ databases">
        <title>Nepenthes gracilis genome sequencing.</title>
        <authorList>
            <person name="Fukushima K."/>
        </authorList>
    </citation>
    <scope>NUCLEOTIDE SEQUENCE</scope>
    <source>
        <strain evidence="6">SING2019-196</strain>
    </source>
</reference>
<gene>
    <name evidence="6" type="ORF">Nepgr_023992</name>
</gene>
<evidence type="ECO:0000256" key="3">
    <source>
        <dbReference type="ARBA" id="ARBA00022525"/>
    </source>
</evidence>
<evidence type="ECO:0000256" key="5">
    <source>
        <dbReference type="SAM" id="MobiDB-lite"/>
    </source>
</evidence>
<evidence type="ECO:0000313" key="6">
    <source>
        <dbReference type="EMBL" id="GMH22149.1"/>
    </source>
</evidence>
<protein>
    <recommendedName>
        <fullName evidence="4">Dirigent protein</fullName>
    </recommendedName>
</protein>
<evidence type="ECO:0000256" key="4">
    <source>
        <dbReference type="RuleBase" id="RU363099"/>
    </source>
</evidence>
<keyword evidence="7" id="KW-1185">Reference proteome</keyword>
<dbReference type="PANTHER" id="PTHR46215:SF15">
    <property type="entry name" value="DIRIGENT PROTEIN 24"/>
    <property type="match status" value="1"/>
</dbReference>
<dbReference type="InterPro" id="IPR044859">
    <property type="entry name" value="Allene_oxi_cyc_Dirigent"/>
</dbReference>
<feature type="compositionally biased region" description="Low complexity" evidence="5">
    <location>
        <begin position="89"/>
        <end position="99"/>
    </location>
</feature>
<dbReference type="GO" id="GO:0009699">
    <property type="term" value="P:phenylpropanoid biosynthetic process"/>
    <property type="evidence" value="ECO:0007669"/>
    <property type="project" value="UniProtKB-ARBA"/>
</dbReference>
<comment type="subcellular location">
    <subcellularLocation>
        <location evidence="4">Secreted</location>
        <location evidence="4">Extracellular space</location>
        <location evidence="4">Apoplast</location>
    </subcellularLocation>
</comment>
<dbReference type="Proteomes" id="UP001279734">
    <property type="component" value="Unassembled WGS sequence"/>
</dbReference>
<dbReference type="AlphaFoldDB" id="A0AAD3T3T3"/>
<evidence type="ECO:0000313" key="7">
    <source>
        <dbReference type="Proteomes" id="UP001279734"/>
    </source>
</evidence>
<dbReference type="Gene3D" id="2.40.480.10">
    <property type="entry name" value="Allene oxide cyclase-like"/>
    <property type="match status" value="1"/>
</dbReference>
<evidence type="ECO:0000256" key="2">
    <source>
        <dbReference type="ARBA" id="ARBA00011738"/>
    </source>
</evidence>
<dbReference type="Pfam" id="PF03018">
    <property type="entry name" value="Dirigent"/>
    <property type="match status" value="1"/>
</dbReference>
<feature type="compositionally biased region" description="Pro residues" evidence="5">
    <location>
        <begin position="78"/>
        <end position="88"/>
    </location>
</feature>
<proteinExistence type="inferred from homology"/>
<accession>A0AAD3T3T3</accession>
<dbReference type="PANTHER" id="PTHR46215">
    <property type="entry name" value="DIRIGENT PROTEIN 24-RELATED"/>
    <property type="match status" value="1"/>
</dbReference>
<dbReference type="InterPro" id="IPR004265">
    <property type="entry name" value="Dirigent"/>
</dbReference>
<comment type="similarity">
    <text evidence="1 4">Belongs to the plant dirigent protein family.</text>
</comment>
<sequence length="355" mass="36597">MKKSLSPATAIKPIIYFLLMVSIAIRCANSARILDETDAQPPTAVPPQLPDSPADDLPAVPSVETPPTTLPSGQIPATLPPTVNPEPQPVAAAAQTGPKAGPPGTGPVQTATASAATGQAAPPPTISFFMHDVLGGSHASGRVVTGIVATSDASGIPFSKPNNQIFPINGGIPLSNNNVNNIINSNNVPFLTGLNGQQTGSIIQNTGTASSVVNGRNNNNQPFVTTGQLPQGATLQNLIFGTITVISDQLTEGQELGSAVIGEAEGFYLASSMDGESHTMAFTAIFHGGEHDEEDTISCFGVHRTASPESQIAVIGGTGKYENAKGYATIVTQPQVDQHTTDGVDTIVQVNVYLY</sequence>